<dbReference type="OrthoDB" id="9787815at2"/>
<reference evidence="8 9" key="1">
    <citation type="submission" date="2018-05" db="EMBL/GenBank/DDBJ databases">
        <title>Leucothrix arctica sp. nov., isolated from Arctic seawater.</title>
        <authorList>
            <person name="Choi A."/>
            <person name="Baek K."/>
        </authorList>
    </citation>
    <scope>NUCLEOTIDE SEQUENCE [LARGE SCALE GENOMIC DNA]</scope>
    <source>
        <strain evidence="8 9">JCM 18388</strain>
    </source>
</reference>
<keyword evidence="9" id="KW-1185">Reference proteome</keyword>
<dbReference type="InterPro" id="IPR036259">
    <property type="entry name" value="MFS_trans_sf"/>
</dbReference>
<protein>
    <submittedName>
        <fullName evidence="8">MFS transporter</fullName>
    </submittedName>
</protein>
<dbReference type="AlphaFoldDB" id="A0A317CLG8"/>
<dbReference type="InterPro" id="IPR004752">
    <property type="entry name" value="AmpG_permease/AT-1"/>
</dbReference>
<keyword evidence="4 6" id="KW-1133">Transmembrane helix</keyword>
<evidence type="ECO:0000256" key="1">
    <source>
        <dbReference type="ARBA" id="ARBA00004141"/>
    </source>
</evidence>
<dbReference type="SUPFAM" id="SSF103473">
    <property type="entry name" value="MFS general substrate transporter"/>
    <property type="match status" value="1"/>
</dbReference>
<dbReference type="InterPro" id="IPR020846">
    <property type="entry name" value="MFS_dom"/>
</dbReference>
<dbReference type="RefSeq" id="WP_109836812.1">
    <property type="nucleotide sequence ID" value="NZ_QGKM01000013.1"/>
</dbReference>
<feature type="transmembrane region" description="Helical" evidence="6">
    <location>
        <begin position="117"/>
        <end position="133"/>
    </location>
</feature>
<feature type="transmembrane region" description="Helical" evidence="6">
    <location>
        <begin position="154"/>
        <end position="179"/>
    </location>
</feature>
<evidence type="ECO:0000259" key="7">
    <source>
        <dbReference type="PROSITE" id="PS50850"/>
    </source>
</evidence>
<evidence type="ECO:0000313" key="9">
    <source>
        <dbReference type="Proteomes" id="UP000245539"/>
    </source>
</evidence>
<feature type="transmembrane region" description="Helical" evidence="6">
    <location>
        <begin position="424"/>
        <end position="445"/>
    </location>
</feature>
<feature type="transmembrane region" description="Helical" evidence="6">
    <location>
        <begin position="55"/>
        <end position="72"/>
    </location>
</feature>
<dbReference type="Pfam" id="PF07690">
    <property type="entry name" value="MFS_1"/>
    <property type="match status" value="1"/>
</dbReference>
<evidence type="ECO:0000313" key="8">
    <source>
        <dbReference type="EMBL" id="PWQ99051.1"/>
    </source>
</evidence>
<dbReference type="NCBIfam" id="TIGR00901">
    <property type="entry name" value="2A0125"/>
    <property type="match status" value="1"/>
</dbReference>
<proteinExistence type="predicted"/>
<evidence type="ECO:0000256" key="3">
    <source>
        <dbReference type="ARBA" id="ARBA00022692"/>
    </source>
</evidence>
<dbReference type="PROSITE" id="PS50850">
    <property type="entry name" value="MFS"/>
    <property type="match status" value="1"/>
</dbReference>
<gene>
    <name evidence="8" type="ORF">DKW60_06285</name>
</gene>
<dbReference type="EMBL" id="QGKM01000013">
    <property type="protein sequence ID" value="PWQ99051.1"/>
    <property type="molecule type" value="Genomic_DNA"/>
</dbReference>
<feature type="transmembrane region" description="Helical" evidence="6">
    <location>
        <begin position="263"/>
        <end position="283"/>
    </location>
</feature>
<dbReference type="Gene3D" id="1.20.1250.20">
    <property type="entry name" value="MFS general substrate transporter like domains"/>
    <property type="match status" value="2"/>
</dbReference>
<keyword evidence="2" id="KW-0813">Transport</keyword>
<feature type="domain" description="Major facilitator superfamily (MFS) profile" evidence="7">
    <location>
        <begin position="19"/>
        <end position="449"/>
    </location>
</feature>
<dbReference type="GO" id="GO:0016020">
    <property type="term" value="C:membrane"/>
    <property type="evidence" value="ECO:0007669"/>
    <property type="project" value="UniProtKB-SubCell"/>
</dbReference>
<feature type="transmembrane region" description="Helical" evidence="6">
    <location>
        <begin position="93"/>
        <end position="111"/>
    </location>
</feature>
<comment type="caution">
    <text evidence="8">The sequence shown here is derived from an EMBL/GenBank/DDBJ whole genome shotgun (WGS) entry which is preliminary data.</text>
</comment>
<dbReference type="GO" id="GO:0022857">
    <property type="term" value="F:transmembrane transporter activity"/>
    <property type="evidence" value="ECO:0007669"/>
    <property type="project" value="InterPro"/>
</dbReference>
<evidence type="ECO:0000256" key="4">
    <source>
        <dbReference type="ARBA" id="ARBA00022989"/>
    </source>
</evidence>
<feature type="transmembrane region" description="Helical" evidence="6">
    <location>
        <begin position="395"/>
        <end position="412"/>
    </location>
</feature>
<keyword evidence="5 6" id="KW-0472">Membrane</keyword>
<dbReference type="InterPro" id="IPR011701">
    <property type="entry name" value="MFS"/>
</dbReference>
<feature type="transmembrane region" description="Helical" evidence="6">
    <location>
        <begin position="21"/>
        <end position="43"/>
    </location>
</feature>
<feature type="transmembrane region" description="Helical" evidence="6">
    <location>
        <begin position="191"/>
        <end position="213"/>
    </location>
</feature>
<evidence type="ECO:0000256" key="5">
    <source>
        <dbReference type="ARBA" id="ARBA00023136"/>
    </source>
</evidence>
<dbReference type="Proteomes" id="UP000245539">
    <property type="component" value="Unassembled WGS sequence"/>
</dbReference>
<feature type="transmembrane region" description="Helical" evidence="6">
    <location>
        <begin position="303"/>
        <end position="325"/>
    </location>
</feature>
<evidence type="ECO:0000256" key="6">
    <source>
        <dbReference type="SAM" id="Phobius"/>
    </source>
</evidence>
<organism evidence="8 9">
    <name type="scientific">Leucothrix pacifica</name>
    <dbReference type="NCBI Taxonomy" id="1247513"/>
    <lineage>
        <taxon>Bacteria</taxon>
        <taxon>Pseudomonadati</taxon>
        <taxon>Pseudomonadota</taxon>
        <taxon>Gammaproteobacteria</taxon>
        <taxon>Thiotrichales</taxon>
        <taxon>Thiotrichaceae</taxon>
        <taxon>Leucothrix</taxon>
    </lineage>
</organism>
<name>A0A317CLG8_9GAMM</name>
<sequence>MSNAASEGKRDFSLYFDRRMLRILMLGIISGFPWVLIGTALTLWLKEDGLSRSTIGWAGLIFGVYAVNWMWAPLVDRIRIPVLTNLIGHRKSWILSMQLLILLSLIIWSVVNPVDNLKMVIFIGLIIAISSATQDITIDALRIEQIDEHESASMAAGAAVAVAGWWSGYKLGGMIALFAADYFQAQGFDNYWQMAFIFLCGLIVLFNIALLMIPEASSVERQQRQLEDQQRLSSGAVSLPSVASWFVSTVLSPMTSFFRKNGLSIGIAILSFIFLFKIGEAFMGKMSVVFYKELGFTKSQIAIYSKTLGWITTVVFTLVGGWFAMKAGSLKALFWAGVAMAATNIMFSVLAWSGKSEALFALAVVMDDIAAAFATVAFVAFISRLVDRTYTATQYALLASIGTLGRTLLASSSGALVDGLDGDWGLFFIITAIMVIPSLILLWFLKDKINFVAKKDEPANVVAET</sequence>
<accession>A0A317CLG8</accession>
<dbReference type="PANTHER" id="PTHR12778">
    <property type="entry name" value="SOLUTE CARRIER FAMILY 33 ACETYL-COA TRANSPORTER -RELATED"/>
    <property type="match status" value="1"/>
</dbReference>
<keyword evidence="3 6" id="KW-0812">Transmembrane</keyword>
<dbReference type="PANTHER" id="PTHR12778:SF10">
    <property type="entry name" value="MAJOR FACILITATOR SUPERFAMILY DOMAIN-CONTAINING PROTEIN 3"/>
    <property type="match status" value="1"/>
</dbReference>
<feature type="transmembrane region" description="Helical" evidence="6">
    <location>
        <begin position="358"/>
        <end position="383"/>
    </location>
</feature>
<comment type="subcellular location">
    <subcellularLocation>
        <location evidence="1">Membrane</location>
        <topology evidence="1">Multi-pass membrane protein</topology>
    </subcellularLocation>
</comment>
<feature type="transmembrane region" description="Helical" evidence="6">
    <location>
        <begin position="332"/>
        <end position="352"/>
    </location>
</feature>
<evidence type="ECO:0000256" key="2">
    <source>
        <dbReference type="ARBA" id="ARBA00022448"/>
    </source>
</evidence>